<feature type="domain" description="Haem-binding uptake Tiki superfamily ChaN" evidence="1">
    <location>
        <begin position="28"/>
        <end position="224"/>
    </location>
</feature>
<organism evidence="2 3">
    <name type="scientific">Cereibacter sphaeroides</name>
    <name type="common">Rhodobacter sphaeroides</name>
    <dbReference type="NCBI Taxonomy" id="1063"/>
    <lineage>
        <taxon>Bacteria</taxon>
        <taxon>Pseudomonadati</taxon>
        <taxon>Pseudomonadota</taxon>
        <taxon>Alphaproteobacteria</taxon>
        <taxon>Rhodobacterales</taxon>
        <taxon>Paracoccaceae</taxon>
        <taxon>Cereibacter</taxon>
    </lineage>
</organism>
<dbReference type="EMBL" id="QWGP01000001">
    <property type="protein sequence ID" value="RHZ98865.1"/>
    <property type="molecule type" value="Genomic_DNA"/>
</dbReference>
<proteinExistence type="predicted"/>
<comment type="caution">
    <text evidence="2">The sequence shown here is derived from an EMBL/GenBank/DDBJ whole genome shotgun (WGS) entry which is preliminary data.</text>
</comment>
<sequence length="275" mass="28880">MKRSFLLAAGLAVVARPGLADRIEPAQLARLTPADVVILGEVHDNPRHHENQALAVAGLRPAALVFEMLTPEKAALVTPDLRPSERRLAAVLDWDRSGWPDFAMYHPILLAAPEAQVFGAEVPRDEARAAVSEGAAAAFGAEAARFGLDRPLAPEDLAERIEEQRVAHCGALPADLLPGMVEAQRLRDAALARAVMEAMEETGGPVAVITGTGHARRDVGVPALLAEAAPALRVLSIGQFEAPPEGEVPFDLWLVTAPAPRPDPCAGFAEGGGAG</sequence>
<dbReference type="Pfam" id="PF04187">
    <property type="entry name" value="Cofac_haem_bdg"/>
    <property type="match status" value="1"/>
</dbReference>
<evidence type="ECO:0000259" key="1">
    <source>
        <dbReference type="Pfam" id="PF04187"/>
    </source>
</evidence>
<reference evidence="2 3" key="1">
    <citation type="submission" date="2018-08" db="EMBL/GenBank/DDBJ databases">
        <title>Draft genome sequence of Rhodobacter sphaeroides FY.</title>
        <authorList>
            <person name="Rayyan A."/>
            <person name="Meyer T.E."/>
            <person name="Kyndt J.A."/>
        </authorList>
    </citation>
    <scope>NUCLEOTIDE SEQUENCE [LARGE SCALE GENOMIC DNA]</scope>
    <source>
        <strain evidence="2 3">FY</strain>
    </source>
</reference>
<dbReference type="RefSeq" id="WP_002720767.1">
    <property type="nucleotide sequence ID" value="NZ_CM125964.1"/>
</dbReference>
<evidence type="ECO:0000313" key="2">
    <source>
        <dbReference type="EMBL" id="RHZ98865.1"/>
    </source>
</evidence>
<accession>A0AAX1URQ0</accession>
<dbReference type="CDD" id="cd14727">
    <property type="entry name" value="ChanN-like"/>
    <property type="match status" value="1"/>
</dbReference>
<name>A0AAX1URQ0_CERSP</name>
<protein>
    <recommendedName>
        <fullName evidence="1">Haem-binding uptake Tiki superfamily ChaN domain-containing protein</fullName>
    </recommendedName>
</protein>
<dbReference type="SUPFAM" id="SSF159501">
    <property type="entry name" value="EreA/ChaN-like"/>
    <property type="match status" value="1"/>
</dbReference>
<gene>
    <name evidence="2" type="ORF">D1114_01920</name>
</gene>
<evidence type="ECO:0000313" key="3">
    <source>
        <dbReference type="Proteomes" id="UP000266305"/>
    </source>
</evidence>
<dbReference type="Gene3D" id="3.40.50.11550">
    <property type="match status" value="2"/>
</dbReference>
<dbReference type="Proteomes" id="UP000266305">
    <property type="component" value="Unassembled WGS sequence"/>
</dbReference>
<dbReference type="AlphaFoldDB" id="A0AAX1URQ0"/>
<dbReference type="InterPro" id="IPR007314">
    <property type="entry name" value="Cofac_haem-bd_dom"/>
</dbReference>